<gene>
    <name evidence="5" type="ORF">CWE09_04055</name>
</gene>
<evidence type="ECO:0000259" key="4">
    <source>
        <dbReference type="SMART" id="SM00796"/>
    </source>
</evidence>
<keyword evidence="2 5" id="KW-0378">Hydrolase</keyword>
<dbReference type="Proteomes" id="UP000288293">
    <property type="component" value="Unassembled WGS sequence"/>
</dbReference>
<dbReference type="InterPro" id="IPR010016">
    <property type="entry name" value="PxpB"/>
</dbReference>
<dbReference type="SUPFAM" id="SSF160467">
    <property type="entry name" value="PH0987 N-terminal domain-like"/>
    <property type="match status" value="1"/>
</dbReference>
<dbReference type="PANTHER" id="PTHR34698:SF2">
    <property type="entry name" value="5-OXOPROLINASE SUBUNIT B"/>
    <property type="match status" value="1"/>
</dbReference>
<comment type="caution">
    <text evidence="5">The sequence shown here is derived from an EMBL/GenBank/DDBJ whole genome shotgun (WGS) entry which is preliminary data.</text>
</comment>
<dbReference type="InterPro" id="IPR029000">
    <property type="entry name" value="Cyclophilin-like_dom_sf"/>
</dbReference>
<feature type="domain" description="Carboxyltransferase" evidence="4">
    <location>
        <begin position="8"/>
        <end position="210"/>
    </location>
</feature>
<dbReference type="Pfam" id="PF02682">
    <property type="entry name" value="CT_C_D"/>
    <property type="match status" value="1"/>
</dbReference>
<evidence type="ECO:0000313" key="5">
    <source>
        <dbReference type="EMBL" id="RUO25908.1"/>
    </source>
</evidence>
<dbReference type="InterPro" id="IPR003833">
    <property type="entry name" value="CT_C_D"/>
</dbReference>
<evidence type="ECO:0000256" key="3">
    <source>
        <dbReference type="ARBA" id="ARBA00022840"/>
    </source>
</evidence>
<dbReference type="GO" id="GO:0016787">
    <property type="term" value="F:hydrolase activity"/>
    <property type="evidence" value="ECO:0007669"/>
    <property type="project" value="UniProtKB-KW"/>
</dbReference>
<name>A0A432W758_9GAMM</name>
<dbReference type="PANTHER" id="PTHR34698">
    <property type="entry name" value="5-OXOPROLINASE SUBUNIT B"/>
    <property type="match status" value="1"/>
</dbReference>
<reference evidence="5 6" key="1">
    <citation type="journal article" date="2011" name="Front. Microbiol.">
        <title>Genomic signatures of strain selection and enhancement in Bacillus atrophaeus var. globigii, a historical biowarfare simulant.</title>
        <authorList>
            <person name="Gibbons H.S."/>
            <person name="Broomall S.M."/>
            <person name="McNew L.A."/>
            <person name="Daligault H."/>
            <person name="Chapman C."/>
            <person name="Bruce D."/>
            <person name="Karavis M."/>
            <person name="Krepps M."/>
            <person name="McGregor P.A."/>
            <person name="Hong C."/>
            <person name="Park K.H."/>
            <person name="Akmal A."/>
            <person name="Feldman A."/>
            <person name="Lin J.S."/>
            <person name="Chang W.E."/>
            <person name="Higgs B.W."/>
            <person name="Demirev P."/>
            <person name="Lindquist J."/>
            <person name="Liem A."/>
            <person name="Fochler E."/>
            <person name="Read T.D."/>
            <person name="Tapia R."/>
            <person name="Johnson S."/>
            <person name="Bishop-Lilly K.A."/>
            <person name="Detter C."/>
            <person name="Han C."/>
            <person name="Sozhamannan S."/>
            <person name="Rosenzweig C.N."/>
            <person name="Skowronski E.W."/>
        </authorList>
    </citation>
    <scope>NUCLEOTIDE SEQUENCE [LARGE SCALE GENOMIC DNA]</scope>
    <source>
        <strain evidence="5 6">MLST1</strain>
    </source>
</reference>
<sequence length="237" mass="26941">MSSHKPTPQFELAGVNAMLVRMGNQMRSEMPTYLKQIRDLLLRDYGELITQVTPAYNTLLVEYDPRACRMYDLQQLLEKVLAEMPYEENASCRKLVEIPVCYAASYAPDLEQVARHCKLTTDEVIEIHRATDYQVYALGFAPGFAYLGELDKRLQVPRLDTPRQQVPAGAVAIAEQQTAVYPSQSPGGWNLIGFSPMQWFNWQEEPMTPVEVGDCVRFVKVSEAEMKSLEKQGMPRT</sequence>
<accession>A0A432W758</accession>
<dbReference type="EMBL" id="PIPL01000001">
    <property type="protein sequence ID" value="RUO25908.1"/>
    <property type="molecule type" value="Genomic_DNA"/>
</dbReference>
<protein>
    <submittedName>
        <fullName evidence="5">Allophanate hydrolase</fullName>
    </submittedName>
</protein>
<dbReference type="RefSeq" id="WP_126802726.1">
    <property type="nucleotide sequence ID" value="NZ_PIPL01000001.1"/>
</dbReference>
<keyword evidence="3" id="KW-0067">ATP-binding</keyword>
<proteinExistence type="predicted"/>
<dbReference type="SUPFAM" id="SSF50891">
    <property type="entry name" value="Cyclophilin-like"/>
    <property type="match status" value="1"/>
</dbReference>
<keyword evidence="6" id="KW-1185">Reference proteome</keyword>
<dbReference type="Gene3D" id="2.40.100.10">
    <property type="entry name" value="Cyclophilin-like"/>
    <property type="match status" value="1"/>
</dbReference>
<dbReference type="NCBIfam" id="TIGR00370">
    <property type="entry name" value="5-oxoprolinase subunit PxpB"/>
    <property type="match status" value="1"/>
</dbReference>
<dbReference type="AlphaFoldDB" id="A0A432W758"/>
<evidence type="ECO:0000313" key="6">
    <source>
        <dbReference type="Proteomes" id="UP000288293"/>
    </source>
</evidence>
<dbReference type="Gene3D" id="3.30.1360.40">
    <property type="match status" value="1"/>
</dbReference>
<dbReference type="GO" id="GO:0005524">
    <property type="term" value="F:ATP binding"/>
    <property type="evidence" value="ECO:0007669"/>
    <property type="project" value="UniProtKB-KW"/>
</dbReference>
<dbReference type="SMART" id="SM00796">
    <property type="entry name" value="AHS1"/>
    <property type="match status" value="1"/>
</dbReference>
<evidence type="ECO:0000256" key="1">
    <source>
        <dbReference type="ARBA" id="ARBA00022741"/>
    </source>
</evidence>
<organism evidence="5 6">
    <name type="scientific">Aliidiomarina minuta</name>
    <dbReference type="NCBI Taxonomy" id="880057"/>
    <lineage>
        <taxon>Bacteria</taxon>
        <taxon>Pseudomonadati</taxon>
        <taxon>Pseudomonadota</taxon>
        <taxon>Gammaproteobacteria</taxon>
        <taxon>Alteromonadales</taxon>
        <taxon>Idiomarinaceae</taxon>
        <taxon>Aliidiomarina</taxon>
    </lineage>
</organism>
<evidence type="ECO:0000256" key="2">
    <source>
        <dbReference type="ARBA" id="ARBA00022801"/>
    </source>
</evidence>
<dbReference type="OrthoDB" id="9778567at2"/>
<keyword evidence="1" id="KW-0547">Nucleotide-binding</keyword>